<dbReference type="Gene3D" id="3.40.630.30">
    <property type="match status" value="1"/>
</dbReference>
<dbReference type="RefSeq" id="WP_141722276.1">
    <property type="nucleotide sequence ID" value="NZ_FMCW01000021.1"/>
</dbReference>
<dbReference type="CDD" id="cd00093">
    <property type="entry name" value="HTH_XRE"/>
    <property type="match status" value="1"/>
</dbReference>
<name>A0A1C4X2W4_9ACTN</name>
<dbReference type="InterPro" id="IPR001387">
    <property type="entry name" value="Cro/C1-type_HTH"/>
</dbReference>
<dbReference type="InterPro" id="IPR000182">
    <property type="entry name" value="GNAT_dom"/>
</dbReference>
<dbReference type="Proteomes" id="UP000199375">
    <property type="component" value="Unassembled WGS sequence"/>
</dbReference>
<dbReference type="SUPFAM" id="SSF55729">
    <property type="entry name" value="Acyl-CoA N-acyltransferases (Nat)"/>
    <property type="match status" value="1"/>
</dbReference>
<dbReference type="PROSITE" id="PS51186">
    <property type="entry name" value="GNAT"/>
    <property type="match status" value="1"/>
</dbReference>
<dbReference type="SUPFAM" id="SSF47413">
    <property type="entry name" value="lambda repressor-like DNA-binding domains"/>
    <property type="match status" value="1"/>
</dbReference>
<dbReference type="Pfam" id="PF00583">
    <property type="entry name" value="Acetyltransf_1"/>
    <property type="match status" value="1"/>
</dbReference>
<dbReference type="SMART" id="SM00530">
    <property type="entry name" value="HTH_XRE"/>
    <property type="match status" value="1"/>
</dbReference>
<dbReference type="AlphaFoldDB" id="A0A1C4X2W4"/>
<reference evidence="3 4" key="1">
    <citation type="submission" date="2016-06" db="EMBL/GenBank/DDBJ databases">
        <authorList>
            <person name="Kjaerup R.B."/>
            <person name="Dalgaard T.S."/>
            <person name="Juul-Madsen H.R."/>
        </authorList>
    </citation>
    <scope>NUCLEOTIDE SEQUENCE [LARGE SCALE GENOMIC DNA]</scope>
    <source>
        <strain evidence="3 4">DSM 45626</strain>
    </source>
</reference>
<dbReference type="InterPro" id="IPR016181">
    <property type="entry name" value="Acyl_CoA_acyltransferase"/>
</dbReference>
<dbReference type="Gene3D" id="1.10.260.40">
    <property type="entry name" value="lambda repressor-like DNA-binding domains"/>
    <property type="match status" value="1"/>
</dbReference>
<sequence>MAETADRVDLGGSLRALRRRADLSQRELADLAGVPQATLARIESGRSGDVRFRTVERLVRAAGGRVAIGIPGDQASDHTCDQPSDRTCVQPGDDRVPEVVPVPGVPHDGLRDEAGRRYPPHLDAWEVHGPKDWPGAWWAGWWNLPPQHWPRRLPAATYELSRERRDRRRWGERIRREVIVRRVTDDGLPGTCWRFVAELPDGQLVGELRAHERDPRLLYGDLIDAGAREIVLDGVLVAGPCRLLGIGRRLVAALTAEMERAGIRVAHAVADFGGVDLLLACGYRIEGRGHYAMRLDRAWLGAALLPGPAPLQP</sequence>
<dbReference type="GO" id="GO:0003677">
    <property type="term" value="F:DNA binding"/>
    <property type="evidence" value="ECO:0007669"/>
    <property type="project" value="InterPro"/>
</dbReference>
<evidence type="ECO:0000313" key="4">
    <source>
        <dbReference type="Proteomes" id="UP000199375"/>
    </source>
</evidence>
<feature type="domain" description="N-acetyltransferase" evidence="2">
    <location>
        <begin position="151"/>
        <end position="306"/>
    </location>
</feature>
<feature type="domain" description="HTH cro/C1-type" evidence="1">
    <location>
        <begin position="14"/>
        <end position="61"/>
    </location>
</feature>
<evidence type="ECO:0000259" key="2">
    <source>
        <dbReference type="PROSITE" id="PS51186"/>
    </source>
</evidence>
<proteinExistence type="predicted"/>
<dbReference type="PROSITE" id="PS50943">
    <property type="entry name" value="HTH_CROC1"/>
    <property type="match status" value="1"/>
</dbReference>
<dbReference type="Pfam" id="PF13560">
    <property type="entry name" value="HTH_31"/>
    <property type="match status" value="1"/>
</dbReference>
<evidence type="ECO:0000259" key="1">
    <source>
        <dbReference type="PROSITE" id="PS50943"/>
    </source>
</evidence>
<protein>
    <submittedName>
        <fullName evidence="3">Helix-turn-helix domain-containing protein</fullName>
    </submittedName>
</protein>
<organism evidence="3 4">
    <name type="scientific">Micromonospora haikouensis</name>
    <dbReference type="NCBI Taxonomy" id="686309"/>
    <lineage>
        <taxon>Bacteria</taxon>
        <taxon>Bacillati</taxon>
        <taxon>Actinomycetota</taxon>
        <taxon>Actinomycetes</taxon>
        <taxon>Micromonosporales</taxon>
        <taxon>Micromonosporaceae</taxon>
        <taxon>Micromonospora</taxon>
    </lineage>
</organism>
<gene>
    <name evidence="3" type="ORF">GA0070558_12159</name>
</gene>
<dbReference type="EMBL" id="FMCW01000021">
    <property type="protein sequence ID" value="SCF02778.1"/>
    <property type="molecule type" value="Genomic_DNA"/>
</dbReference>
<dbReference type="GO" id="GO:0016747">
    <property type="term" value="F:acyltransferase activity, transferring groups other than amino-acyl groups"/>
    <property type="evidence" value="ECO:0007669"/>
    <property type="project" value="InterPro"/>
</dbReference>
<accession>A0A1C4X2W4</accession>
<evidence type="ECO:0000313" key="3">
    <source>
        <dbReference type="EMBL" id="SCF02778.1"/>
    </source>
</evidence>
<dbReference type="InterPro" id="IPR010982">
    <property type="entry name" value="Lambda_DNA-bd_dom_sf"/>
</dbReference>